<comment type="similarity">
    <text evidence="2">Belongs to the Arg-specific ADP-ribosyltransferase family.</text>
</comment>
<dbReference type="InterPro" id="IPR000768">
    <property type="entry name" value="ART"/>
</dbReference>
<dbReference type="GO" id="GO:0090729">
    <property type="term" value="F:toxin activity"/>
    <property type="evidence" value="ECO:0007669"/>
    <property type="project" value="UniProtKB-KW"/>
</dbReference>
<dbReference type="RefSeq" id="WP_100211788.1">
    <property type="nucleotide sequence ID" value="NZ_LT634361.1"/>
</dbReference>
<evidence type="ECO:0000256" key="6">
    <source>
        <dbReference type="ARBA" id="ARBA00022676"/>
    </source>
</evidence>
<evidence type="ECO:0000313" key="12">
    <source>
        <dbReference type="Proteomes" id="UP000231564"/>
    </source>
</evidence>
<gene>
    <name evidence="11" type="ORF">MARIT_2820</name>
</gene>
<evidence type="ECO:0000256" key="9">
    <source>
        <dbReference type="ARBA" id="ARBA00023026"/>
    </source>
</evidence>
<evidence type="ECO:0000256" key="5">
    <source>
        <dbReference type="ARBA" id="ARBA00022656"/>
    </source>
</evidence>
<dbReference type="InterPro" id="IPR050999">
    <property type="entry name" value="ADP-ribosyltransferase_ARG"/>
</dbReference>
<dbReference type="Pfam" id="PF01129">
    <property type="entry name" value="ART"/>
    <property type="match status" value="1"/>
</dbReference>
<dbReference type="SUPFAM" id="SSF56399">
    <property type="entry name" value="ADP-ribosylation"/>
    <property type="match status" value="1"/>
</dbReference>
<proteinExistence type="inferred from homology"/>
<evidence type="ECO:0000256" key="2">
    <source>
        <dbReference type="ARBA" id="ARBA00009558"/>
    </source>
</evidence>
<keyword evidence="9" id="KW-0843">Virulence</keyword>
<comment type="catalytic activity">
    <reaction evidence="10">
        <text>L-arginyl-[protein] + NAD(+) = N(omega)-(ADP-D-ribosyl)-L-arginyl-[protein] + nicotinamide + H(+)</text>
        <dbReference type="Rhea" id="RHEA:19149"/>
        <dbReference type="Rhea" id="RHEA-COMP:10532"/>
        <dbReference type="Rhea" id="RHEA-COMP:15087"/>
        <dbReference type="ChEBI" id="CHEBI:15378"/>
        <dbReference type="ChEBI" id="CHEBI:17154"/>
        <dbReference type="ChEBI" id="CHEBI:29965"/>
        <dbReference type="ChEBI" id="CHEBI:57540"/>
        <dbReference type="ChEBI" id="CHEBI:142554"/>
        <dbReference type="EC" id="2.4.2.31"/>
    </reaction>
</comment>
<keyword evidence="6" id="KW-0328">Glycosyltransferase</keyword>
<keyword evidence="12" id="KW-1185">Reference proteome</keyword>
<evidence type="ECO:0000256" key="10">
    <source>
        <dbReference type="ARBA" id="ARBA00047597"/>
    </source>
</evidence>
<dbReference type="GO" id="GO:0003950">
    <property type="term" value="F:NAD+ poly-ADP-ribosyltransferase activity"/>
    <property type="evidence" value="ECO:0007669"/>
    <property type="project" value="TreeGrafter"/>
</dbReference>
<evidence type="ECO:0000256" key="8">
    <source>
        <dbReference type="ARBA" id="ARBA00022695"/>
    </source>
</evidence>
<dbReference type="PANTHER" id="PTHR10339">
    <property type="entry name" value="ADP-RIBOSYLTRANSFERASE"/>
    <property type="match status" value="1"/>
</dbReference>
<evidence type="ECO:0000256" key="4">
    <source>
        <dbReference type="ARBA" id="ARBA00022525"/>
    </source>
</evidence>
<dbReference type="AlphaFoldDB" id="A0A2H1ED35"/>
<evidence type="ECO:0000256" key="3">
    <source>
        <dbReference type="ARBA" id="ARBA00012031"/>
    </source>
</evidence>
<dbReference type="EMBL" id="LT634361">
    <property type="protein sequence ID" value="SFZ84590.1"/>
    <property type="molecule type" value="Genomic_DNA"/>
</dbReference>
<evidence type="ECO:0000313" key="11">
    <source>
        <dbReference type="EMBL" id="SFZ84590.1"/>
    </source>
</evidence>
<accession>A0A2H1ED35</accession>
<name>A0A2H1ED35_9FLAO</name>
<keyword evidence="7" id="KW-0808">Transferase</keyword>
<organism evidence="11 12">
    <name type="scientific">Tenacibaculum maritimum NCIMB 2154</name>
    <dbReference type="NCBI Taxonomy" id="1349785"/>
    <lineage>
        <taxon>Bacteria</taxon>
        <taxon>Pseudomonadati</taxon>
        <taxon>Bacteroidota</taxon>
        <taxon>Flavobacteriia</taxon>
        <taxon>Flavobacteriales</taxon>
        <taxon>Flavobacteriaceae</taxon>
        <taxon>Tenacibaculum</taxon>
    </lineage>
</organism>
<dbReference type="GO" id="GO:0016779">
    <property type="term" value="F:nucleotidyltransferase activity"/>
    <property type="evidence" value="ECO:0007669"/>
    <property type="project" value="UniProtKB-KW"/>
</dbReference>
<protein>
    <recommendedName>
        <fullName evidence="3">NAD(+)--protein-arginine ADP-ribosyltransferase</fullName>
        <ecNumber evidence="3">2.4.2.31</ecNumber>
    </recommendedName>
</protein>
<dbReference type="EC" id="2.4.2.31" evidence="3"/>
<comment type="subcellular location">
    <subcellularLocation>
        <location evidence="1">Secreted</location>
    </subcellularLocation>
</comment>
<keyword evidence="5" id="KW-0800">Toxin</keyword>
<reference evidence="11 12" key="1">
    <citation type="submission" date="2016-11" db="EMBL/GenBank/DDBJ databases">
        <authorList>
            <person name="Jaros S."/>
            <person name="Januszkiewicz K."/>
            <person name="Wedrychowicz H."/>
        </authorList>
    </citation>
    <scope>NUCLEOTIDE SEQUENCE [LARGE SCALE GENOMIC DNA]</scope>
    <source>
        <strain evidence="11">NCIMB 2154T</strain>
    </source>
</reference>
<dbReference type="GO" id="GO:0106274">
    <property type="term" value="F:NAD+-protein-arginine ADP-ribosyltransferase activity"/>
    <property type="evidence" value="ECO:0007669"/>
    <property type="project" value="UniProtKB-EC"/>
</dbReference>
<keyword evidence="4" id="KW-0964">Secreted</keyword>
<dbReference type="KEGG" id="tmar:MARIT_2820"/>
<dbReference type="GeneID" id="47724272"/>
<dbReference type="GO" id="GO:0005576">
    <property type="term" value="C:extracellular region"/>
    <property type="evidence" value="ECO:0007669"/>
    <property type="project" value="UniProtKB-SubCell"/>
</dbReference>
<dbReference type="PROSITE" id="PS51996">
    <property type="entry name" value="TR_MART"/>
    <property type="match status" value="1"/>
</dbReference>
<dbReference type="Gene3D" id="3.90.176.10">
    <property type="entry name" value="Toxin ADP-ribosyltransferase, Chain A, domain 1"/>
    <property type="match status" value="1"/>
</dbReference>
<dbReference type="PANTHER" id="PTHR10339:SF25">
    <property type="entry name" value="SECRETED EXOENZYME S"/>
    <property type="match status" value="1"/>
</dbReference>
<evidence type="ECO:0000256" key="7">
    <source>
        <dbReference type="ARBA" id="ARBA00022679"/>
    </source>
</evidence>
<dbReference type="Proteomes" id="UP000231564">
    <property type="component" value="Chromosome MARIT"/>
</dbReference>
<sequence length="316" mass="35547">MKMNKIKIKLIVLLTIFSTIFSYGQTACELRWDRFSKDVNGITDTSKALVSAIDENSDIITSWWIMDEVGETALRTNVDELQYLSIHLKEFQKIPESVVEEIEKAGGFAKWKDLVNKREDLSHFLDDAFVLSKRAEVVNSTLPSQFPSLSIDELTAIKVYTSDEVRNGVKIYSELNSQLRSSSLDDYNQGLNHLLNDGLGKMTQHNGDLVFRGCGQAESQLAKTWNVGDEITFKDFKSSSVNEGIAEGFMNSGGGDVIYEISNPKGYNICDISCSPNEAEIFFKSGSKFRVDELTFQPRFTESDPIVRVIKLTYIP</sequence>
<keyword evidence="8" id="KW-0548">Nucleotidyltransferase</keyword>
<evidence type="ECO:0000256" key="1">
    <source>
        <dbReference type="ARBA" id="ARBA00004613"/>
    </source>
</evidence>